<name>A0AAN8WT04_HALRR</name>
<keyword evidence="11" id="KW-1185">Reference proteome</keyword>
<keyword evidence="5 7" id="KW-0720">Serine protease</keyword>
<comment type="caution">
    <text evidence="10">The sequence shown here is derived from an EMBL/GenBank/DDBJ whole genome shotgun (WGS) entry which is preliminary data.</text>
</comment>
<dbReference type="InterPro" id="IPR043504">
    <property type="entry name" value="Peptidase_S1_PA_chymotrypsin"/>
</dbReference>
<keyword evidence="3 7" id="KW-0645">Protease</keyword>
<evidence type="ECO:0000256" key="3">
    <source>
        <dbReference type="ARBA" id="ARBA00022670"/>
    </source>
</evidence>
<dbReference type="Proteomes" id="UP001381693">
    <property type="component" value="Unassembled WGS sequence"/>
</dbReference>
<sequence length="485" mass="51255">MRGFWTSFAVACLLLIAVQAKSVDFVPDETLDSALDGEVIMPKIGDSEDIQFDSEFDDDDDDDFDFDGDDYGTVIQPKFGWRPNRLRIKKVRMTLSPGSPSSFSYNLDKRNSGKKWLFSAPLGCSIMLNCTLNLPSFCGGGMCKVRSGGRTTRFCGSQPLGFSAGGPFSFSAIKKWGSFGGFISCTVIAIPPTTTTAATTTTTTGESTTTTTTATTTTTTISINPRSCECGRKNPITRIVGGVQTTVNEYPWQVGLVQPGNSQPFCGGSIISDEYILTAAHCVTGTSPSNLNVVVGEHNWATTSETAATQTLSVQQITIHPNYNSNTLNNDLALIKLSSPLTFPDDNTIAPVCLPPPGDSYSNVQATVTGWGTLSQGGSQPQNLMEVTVPTMSNTQCQSLLGASAITANMLCAGPTSGGKDSCQGDSGGPLTTPGGTNYEVQIGIVSWGYGCAQPNRPGVYTRVTNYLNWINGITAGSNTCPPPA</sequence>
<dbReference type="GO" id="GO:0005576">
    <property type="term" value="C:extracellular region"/>
    <property type="evidence" value="ECO:0007669"/>
    <property type="project" value="UniProtKB-SubCell"/>
</dbReference>
<dbReference type="PRINTS" id="PR00722">
    <property type="entry name" value="CHYMOTRYPSIN"/>
</dbReference>
<gene>
    <name evidence="10" type="ORF">SK128_027104</name>
</gene>
<accession>A0AAN8WT04</accession>
<dbReference type="InterPro" id="IPR001314">
    <property type="entry name" value="Peptidase_S1A"/>
</dbReference>
<keyword evidence="6" id="KW-1015">Disulfide bond</keyword>
<dbReference type="PROSITE" id="PS00135">
    <property type="entry name" value="TRYPSIN_SER"/>
    <property type="match status" value="1"/>
</dbReference>
<dbReference type="GO" id="GO:0004252">
    <property type="term" value="F:serine-type endopeptidase activity"/>
    <property type="evidence" value="ECO:0007669"/>
    <property type="project" value="InterPro"/>
</dbReference>
<dbReference type="Pfam" id="PF00089">
    <property type="entry name" value="Trypsin"/>
    <property type="match status" value="1"/>
</dbReference>
<evidence type="ECO:0000256" key="8">
    <source>
        <dbReference type="SAM" id="SignalP"/>
    </source>
</evidence>
<evidence type="ECO:0000313" key="10">
    <source>
        <dbReference type="EMBL" id="KAK7066899.1"/>
    </source>
</evidence>
<evidence type="ECO:0000313" key="11">
    <source>
        <dbReference type="Proteomes" id="UP001381693"/>
    </source>
</evidence>
<dbReference type="InterPro" id="IPR018114">
    <property type="entry name" value="TRYPSIN_HIS"/>
</dbReference>
<feature type="domain" description="Peptidase S1" evidence="9">
    <location>
        <begin position="239"/>
        <end position="476"/>
    </location>
</feature>
<dbReference type="PROSITE" id="PS50240">
    <property type="entry name" value="TRYPSIN_DOM"/>
    <property type="match status" value="1"/>
</dbReference>
<dbReference type="PROSITE" id="PS00134">
    <property type="entry name" value="TRYPSIN_HIS"/>
    <property type="match status" value="1"/>
</dbReference>
<dbReference type="Gene3D" id="2.40.10.10">
    <property type="entry name" value="Trypsin-like serine proteases"/>
    <property type="match status" value="1"/>
</dbReference>
<reference evidence="10 11" key="1">
    <citation type="submission" date="2023-11" db="EMBL/GenBank/DDBJ databases">
        <title>Halocaridina rubra genome assembly.</title>
        <authorList>
            <person name="Smith C."/>
        </authorList>
    </citation>
    <scope>NUCLEOTIDE SEQUENCE [LARGE SCALE GENOMIC DNA]</scope>
    <source>
        <strain evidence="10">EP-1</strain>
        <tissue evidence="10">Whole</tissue>
    </source>
</reference>
<evidence type="ECO:0000259" key="9">
    <source>
        <dbReference type="PROSITE" id="PS50240"/>
    </source>
</evidence>
<keyword evidence="4 7" id="KW-0378">Hydrolase</keyword>
<dbReference type="InterPro" id="IPR033116">
    <property type="entry name" value="TRYPSIN_SER"/>
</dbReference>
<dbReference type="AlphaFoldDB" id="A0AAN8WT04"/>
<evidence type="ECO:0000256" key="1">
    <source>
        <dbReference type="ARBA" id="ARBA00004613"/>
    </source>
</evidence>
<dbReference type="CDD" id="cd00190">
    <property type="entry name" value="Tryp_SPc"/>
    <property type="match status" value="1"/>
</dbReference>
<dbReference type="GO" id="GO:0006508">
    <property type="term" value="P:proteolysis"/>
    <property type="evidence" value="ECO:0007669"/>
    <property type="project" value="UniProtKB-KW"/>
</dbReference>
<protein>
    <recommendedName>
        <fullName evidence="9">Peptidase S1 domain-containing protein</fullName>
    </recommendedName>
</protein>
<keyword evidence="8" id="KW-0732">Signal</keyword>
<dbReference type="EMBL" id="JAXCGZ010018985">
    <property type="protein sequence ID" value="KAK7066899.1"/>
    <property type="molecule type" value="Genomic_DNA"/>
</dbReference>
<keyword evidence="2" id="KW-0964">Secreted</keyword>
<dbReference type="SMART" id="SM00020">
    <property type="entry name" value="Tryp_SPc"/>
    <property type="match status" value="1"/>
</dbReference>
<dbReference type="InterPro" id="IPR001254">
    <property type="entry name" value="Trypsin_dom"/>
</dbReference>
<dbReference type="PANTHER" id="PTHR24252:SF7">
    <property type="entry name" value="HYALIN"/>
    <property type="match status" value="1"/>
</dbReference>
<organism evidence="10 11">
    <name type="scientific">Halocaridina rubra</name>
    <name type="common">Hawaiian red shrimp</name>
    <dbReference type="NCBI Taxonomy" id="373956"/>
    <lineage>
        <taxon>Eukaryota</taxon>
        <taxon>Metazoa</taxon>
        <taxon>Ecdysozoa</taxon>
        <taxon>Arthropoda</taxon>
        <taxon>Crustacea</taxon>
        <taxon>Multicrustacea</taxon>
        <taxon>Malacostraca</taxon>
        <taxon>Eumalacostraca</taxon>
        <taxon>Eucarida</taxon>
        <taxon>Decapoda</taxon>
        <taxon>Pleocyemata</taxon>
        <taxon>Caridea</taxon>
        <taxon>Atyoidea</taxon>
        <taxon>Atyidae</taxon>
        <taxon>Halocaridina</taxon>
    </lineage>
</organism>
<evidence type="ECO:0000256" key="5">
    <source>
        <dbReference type="ARBA" id="ARBA00022825"/>
    </source>
</evidence>
<proteinExistence type="predicted"/>
<comment type="subcellular location">
    <subcellularLocation>
        <location evidence="1">Secreted</location>
    </subcellularLocation>
</comment>
<dbReference type="PANTHER" id="PTHR24252">
    <property type="entry name" value="ACROSIN-RELATED"/>
    <property type="match status" value="1"/>
</dbReference>
<evidence type="ECO:0000256" key="4">
    <source>
        <dbReference type="ARBA" id="ARBA00022801"/>
    </source>
</evidence>
<evidence type="ECO:0000256" key="6">
    <source>
        <dbReference type="ARBA" id="ARBA00023157"/>
    </source>
</evidence>
<dbReference type="FunFam" id="2.40.10.10:FF:000015">
    <property type="entry name" value="Atrial natriuretic peptide-converting enzyme"/>
    <property type="match status" value="1"/>
</dbReference>
<feature type="signal peptide" evidence="8">
    <location>
        <begin position="1"/>
        <end position="20"/>
    </location>
</feature>
<feature type="chain" id="PRO_5042973977" description="Peptidase S1 domain-containing protein" evidence="8">
    <location>
        <begin position="21"/>
        <end position="485"/>
    </location>
</feature>
<evidence type="ECO:0000256" key="2">
    <source>
        <dbReference type="ARBA" id="ARBA00022525"/>
    </source>
</evidence>
<evidence type="ECO:0000256" key="7">
    <source>
        <dbReference type="RuleBase" id="RU363034"/>
    </source>
</evidence>
<dbReference type="SUPFAM" id="SSF50494">
    <property type="entry name" value="Trypsin-like serine proteases"/>
    <property type="match status" value="1"/>
</dbReference>
<dbReference type="InterPro" id="IPR009003">
    <property type="entry name" value="Peptidase_S1_PA"/>
</dbReference>